<protein>
    <submittedName>
        <fullName evidence="2">Sugar nucleotide-binding protein</fullName>
    </submittedName>
</protein>
<dbReference type="PANTHER" id="PTHR48079">
    <property type="entry name" value="PROTEIN YEEZ"/>
    <property type="match status" value="1"/>
</dbReference>
<dbReference type="OrthoDB" id="9787292at2"/>
<dbReference type="InterPro" id="IPR001509">
    <property type="entry name" value="Epimerase_deHydtase"/>
</dbReference>
<dbReference type="GO" id="GO:0004029">
    <property type="term" value="F:aldehyde dehydrogenase (NAD+) activity"/>
    <property type="evidence" value="ECO:0007669"/>
    <property type="project" value="TreeGrafter"/>
</dbReference>
<dbReference type="EMBL" id="VUOB01000006">
    <property type="protein sequence ID" value="KAA2265351.1"/>
    <property type="molecule type" value="Genomic_DNA"/>
</dbReference>
<dbReference type="InterPro" id="IPR036291">
    <property type="entry name" value="NAD(P)-bd_dom_sf"/>
</dbReference>
<dbReference type="Proteomes" id="UP000323454">
    <property type="component" value="Unassembled WGS sequence"/>
</dbReference>
<dbReference type="AlphaFoldDB" id="A0A5B2XR40"/>
<dbReference type="Pfam" id="PF01370">
    <property type="entry name" value="Epimerase"/>
    <property type="match status" value="1"/>
</dbReference>
<reference evidence="2 3" key="2">
    <citation type="submission" date="2019-09" db="EMBL/GenBank/DDBJ databases">
        <authorList>
            <person name="Jin C."/>
        </authorList>
    </citation>
    <scope>NUCLEOTIDE SEQUENCE [LARGE SCALE GENOMIC DNA]</scope>
    <source>
        <strain evidence="2 3">AN110305</strain>
    </source>
</reference>
<dbReference type="Gene3D" id="3.40.50.720">
    <property type="entry name" value="NAD(P)-binding Rossmann-like Domain"/>
    <property type="match status" value="1"/>
</dbReference>
<name>A0A5B2XR40_9PSEU</name>
<proteinExistence type="predicted"/>
<evidence type="ECO:0000313" key="2">
    <source>
        <dbReference type="EMBL" id="KAA2265351.1"/>
    </source>
</evidence>
<dbReference type="SUPFAM" id="SSF51735">
    <property type="entry name" value="NAD(P)-binding Rossmann-fold domains"/>
    <property type="match status" value="1"/>
</dbReference>
<dbReference type="PANTHER" id="PTHR48079:SF6">
    <property type="entry name" value="NAD(P)-BINDING DOMAIN-CONTAINING PROTEIN-RELATED"/>
    <property type="match status" value="1"/>
</dbReference>
<reference evidence="2 3" key="1">
    <citation type="submission" date="2019-09" db="EMBL/GenBank/DDBJ databases">
        <title>Goodfellowia gen. nov., a new genus of the Pseudonocardineae related to Actinoalloteichus, containing Goodfellowia coeruleoviolacea gen. nov., comb. nov. gen. nov., comb. nov.</title>
        <authorList>
            <person name="Labeda D."/>
        </authorList>
    </citation>
    <scope>NUCLEOTIDE SEQUENCE [LARGE SCALE GENOMIC DNA]</scope>
    <source>
        <strain evidence="2 3">AN110305</strain>
    </source>
</reference>
<evidence type="ECO:0000313" key="3">
    <source>
        <dbReference type="Proteomes" id="UP000323454"/>
    </source>
</evidence>
<comment type="caution">
    <text evidence="2">The sequence shown here is derived from an EMBL/GenBank/DDBJ whole genome shotgun (WGS) entry which is preliminary data.</text>
</comment>
<accession>A0A5B2XR40</accession>
<gene>
    <name evidence="2" type="ORF">F0L68_04545</name>
</gene>
<evidence type="ECO:0000259" key="1">
    <source>
        <dbReference type="Pfam" id="PF01370"/>
    </source>
</evidence>
<feature type="domain" description="NAD-dependent epimerase/dehydratase" evidence="1">
    <location>
        <begin position="3"/>
        <end position="206"/>
    </location>
</feature>
<dbReference type="InterPro" id="IPR051783">
    <property type="entry name" value="NAD(P)-dependent_oxidoreduct"/>
</dbReference>
<dbReference type="GO" id="GO:0005737">
    <property type="term" value="C:cytoplasm"/>
    <property type="evidence" value="ECO:0007669"/>
    <property type="project" value="TreeGrafter"/>
</dbReference>
<keyword evidence="3" id="KW-1185">Reference proteome</keyword>
<organism evidence="2 3">
    <name type="scientific">Solihabitans fulvus</name>
    <dbReference type="NCBI Taxonomy" id="1892852"/>
    <lineage>
        <taxon>Bacteria</taxon>
        <taxon>Bacillati</taxon>
        <taxon>Actinomycetota</taxon>
        <taxon>Actinomycetes</taxon>
        <taxon>Pseudonocardiales</taxon>
        <taxon>Pseudonocardiaceae</taxon>
        <taxon>Solihabitans</taxon>
    </lineage>
</organism>
<sequence length="291" mass="30087">MRVLLIGAGGYLGSTVAERLSGMGNQIVALTRPRRDGSAGRYEQRVGDLTDPGSLAAAVTPDIDAVINLATPSGDAAVDEAAVEALTSPLRGTDRAFVYTSGVWVLGATGTATADESAPTNPIPIVGYRPDIEQRVLATSEPGVRAAVIRPGIVFGRGGGIPALLVDLARKHGAPVVVADETVRWPMVHVDDLADLFAGVAERASAGTLWHGVSQPAVPVRDLAAAAGQAAGVSGEPQVWPLDEARAELGALFADALALDQSVSGQAARDRLGWQPRHLDAVADLRDGSYR</sequence>
<dbReference type="RefSeq" id="WP_149848148.1">
    <property type="nucleotide sequence ID" value="NZ_VUOB01000006.1"/>
</dbReference>